<accession>A0ABQ6TWB2</accession>
<keyword evidence="1" id="KW-0732">Signal</keyword>
<proteinExistence type="predicted"/>
<reference evidence="2 3" key="1">
    <citation type="submission" date="2019-08" db="EMBL/GenBank/DDBJ databases">
        <title>Prevalence, distribution, and phylogeny of type two toxin-antitoxin genes possessed by Cronobacter species where C. sakazakii homologs follow sequence type lineages.</title>
        <authorList>
            <person name="Finkelstein S."/>
            <person name="Negrete F."/>
            <person name="Jang H."/>
            <person name="Gopinath G.R."/>
            <person name="Tall B.D."/>
        </authorList>
    </citation>
    <scope>NUCLEOTIDE SEQUENCE [LARGE SCALE GENOMIC DNA]</scope>
    <source>
        <strain evidence="2 3">MOD1_GK1257</strain>
    </source>
</reference>
<sequence length="259" mass="28288">MKRFLNVLFFLCAFNAWGSQLPVITSITAATPEIYNQWSYHFTHTVIEAGSAGDWVPPTGGYLVIALKYQNNLVNAVGMKPSDGKNTISKLFLDWYYDGGNKITALGYSHYAPDPTMCLGYVFMPINTAPQPWSNVYAPTGCTNVPPLNEWCKLTTPEIVLDHGNITLKNAEGHSASAQVNIQCANPTAITFRLVTDEPYVYLDDGKSKSEIITVGNKPLKTKIDLPEGDSTLTIKDMLTGVSTEGIHSGSSVLVMAPY</sequence>
<feature type="signal peptide" evidence="1">
    <location>
        <begin position="1"/>
        <end position="18"/>
    </location>
</feature>
<dbReference type="Proteomes" id="UP000469927">
    <property type="component" value="Unassembled WGS sequence"/>
</dbReference>
<evidence type="ECO:0000313" key="3">
    <source>
        <dbReference type="Proteomes" id="UP000469927"/>
    </source>
</evidence>
<evidence type="ECO:0008006" key="4">
    <source>
        <dbReference type="Google" id="ProtNLM"/>
    </source>
</evidence>
<name>A0ABQ6TWB2_9ENTR</name>
<organism evidence="2 3">
    <name type="scientific">Cronobacter muytjensii</name>
    <dbReference type="NCBI Taxonomy" id="413501"/>
    <lineage>
        <taxon>Bacteria</taxon>
        <taxon>Pseudomonadati</taxon>
        <taxon>Pseudomonadota</taxon>
        <taxon>Gammaproteobacteria</taxon>
        <taxon>Enterobacterales</taxon>
        <taxon>Enterobacteriaceae</taxon>
        <taxon>Cronobacter</taxon>
    </lineage>
</organism>
<dbReference type="RefSeq" id="WP_131824711.1">
    <property type="nucleotide sequence ID" value="NZ_JADKNN010000032.1"/>
</dbReference>
<feature type="chain" id="PRO_5046814204" description="PapG chaperone-binding domain-containing protein" evidence="1">
    <location>
        <begin position="19"/>
        <end position="259"/>
    </location>
</feature>
<gene>
    <name evidence="2" type="ORF">FZI19_17490</name>
</gene>
<protein>
    <recommendedName>
        <fullName evidence="4">PapG chaperone-binding domain-containing protein</fullName>
    </recommendedName>
</protein>
<dbReference type="EMBL" id="WAGD01000063">
    <property type="protein sequence ID" value="KAB0874299.1"/>
    <property type="molecule type" value="Genomic_DNA"/>
</dbReference>
<keyword evidence="3" id="KW-1185">Reference proteome</keyword>
<dbReference type="InterPro" id="IPR036937">
    <property type="entry name" value="Adhesion_dom_fimbrial_sf"/>
</dbReference>
<comment type="caution">
    <text evidence="2">The sequence shown here is derived from an EMBL/GenBank/DDBJ whole genome shotgun (WGS) entry which is preliminary data.</text>
</comment>
<dbReference type="Gene3D" id="2.60.40.1090">
    <property type="entry name" value="Fimbrial-type adhesion domain"/>
    <property type="match status" value="1"/>
</dbReference>
<evidence type="ECO:0000313" key="2">
    <source>
        <dbReference type="EMBL" id="KAB0874299.1"/>
    </source>
</evidence>
<evidence type="ECO:0000256" key="1">
    <source>
        <dbReference type="SAM" id="SignalP"/>
    </source>
</evidence>